<dbReference type="InParanoid" id="A0A3N4M0C5"/>
<sequence>MSSSDPVEAFSKMTTNDAGEDFLIAQFTQFLKLHKILTYDYSDECNPYGTLLNCRLKEGKVSELIKKIVAGWMNQGITKMSDLELANGTPLEEVLPMIKKLVEDTLILMGHIKKP</sequence>
<dbReference type="Proteomes" id="UP000267821">
    <property type="component" value="Unassembled WGS sequence"/>
</dbReference>
<reference evidence="1 2" key="1">
    <citation type="journal article" date="2018" name="Nat. Ecol. Evol.">
        <title>Pezizomycetes genomes reveal the molecular basis of ectomycorrhizal truffle lifestyle.</title>
        <authorList>
            <person name="Murat C."/>
            <person name="Payen T."/>
            <person name="Noel B."/>
            <person name="Kuo A."/>
            <person name="Morin E."/>
            <person name="Chen J."/>
            <person name="Kohler A."/>
            <person name="Krizsan K."/>
            <person name="Balestrini R."/>
            <person name="Da Silva C."/>
            <person name="Montanini B."/>
            <person name="Hainaut M."/>
            <person name="Levati E."/>
            <person name="Barry K.W."/>
            <person name="Belfiori B."/>
            <person name="Cichocki N."/>
            <person name="Clum A."/>
            <person name="Dockter R.B."/>
            <person name="Fauchery L."/>
            <person name="Guy J."/>
            <person name="Iotti M."/>
            <person name="Le Tacon F."/>
            <person name="Lindquist E.A."/>
            <person name="Lipzen A."/>
            <person name="Malagnac F."/>
            <person name="Mello A."/>
            <person name="Molinier V."/>
            <person name="Miyauchi S."/>
            <person name="Poulain J."/>
            <person name="Riccioni C."/>
            <person name="Rubini A."/>
            <person name="Sitrit Y."/>
            <person name="Splivallo R."/>
            <person name="Traeger S."/>
            <person name="Wang M."/>
            <person name="Zifcakova L."/>
            <person name="Wipf D."/>
            <person name="Zambonelli A."/>
            <person name="Paolocci F."/>
            <person name="Nowrousian M."/>
            <person name="Ottonello S."/>
            <person name="Baldrian P."/>
            <person name="Spatafora J.W."/>
            <person name="Henrissat B."/>
            <person name="Nagy L.G."/>
            <person name="Aury J.M."/>
            <person name="Wincker P."/>
            <person name="Grigoriev I.V."/>
            <person name="Bonfante P."/>
            <person name="Martin F.M."/>
        </authorList>
    </citation>
    <scope>NUCLEOTIDE SEQUENCE [LARGE SCALE GENOMIC DNA]</scope>
    <source>
        <strain evidence="1 2">ATCC MYA-4762</strain>
    </source>
</reference>
<gene>
    <name evidence="1" type="ORF">L211DRAFT_846122</name>
</gene>
<proteinExistence type="predicted"/>
<evidence type="ECO:0000313" key="2">
    <source>
        <dbReference type="Proteomes" id="UP000267821"/>
    </source>
</evidence>
<keyword evidence="2" id="KW-1185">Reference proteome</keyword>
<accession>A0A3N4M0C5</accession>
<dbReference type="EMBL" id="ML121531">
    <property type="protein sequence ID" value="RPB27289.1"/>
    <property type="molecule type" value="Genomic_DNA"/>
</dbReference>
<protein>
    <submittedName>
        <fullName evidence="1">Uncharacterized protein</fullName>
    </submittedName>
</protein>
<dbReference type="OrthoDB" id="10480945at2759"/>
<name>A0A3N4M0C5_9PEZI</name>
<dbReference type="AlphaFoldDB" id="A0A3N4M0C5"/>
<evidence type="ECO:0000313" key="1">
    <source>
        <dbReference type="EMBL" id="RPB27289.1"/>
    </source>
</evidence>
<organism evidence="1 2">
    <name type="scientific">Terfezia boudieri ATCC MYA-4762</name>
    <dbReference type="NCBI Taxonomy" id="1051890"/>
    <lineage>
        <taxon>Eukaryota</taxon>
        <taxon>Fungi</taxon>
        <taxon>Dikarya</taxon>
        <taxon>Ascomycota</taxon>
        <taxon>Pezizomycotina</taxon>
        <taxon>Pezizomycetes</taxon>
        <taxon>Pezizales</taxon>
        <taxon>Pezizaceae</taxon>
        <taxon>Terfezia</taxon>
    </lineage>
</organism>